<evidence type="ECO:0000259" key="6">
    <source>
        <dbReference type="Pfam" id="PF00728"/>
    </source>
</evidence>
<evidence type="ECO:0000256" key="1">
    <source>
        <dbReference type="ARBA" id="ARBA00001231"/>
    </source>
</evidence>
<dbReference type="GO" id="GO:0030203">
    <property type="term" value="P:glycosaminoglycan metabolic process"/>
    <property type="evidence" value="ECO:0007669"/>
    <property type="project" value="TreeGrafter"/>
</dbReference>
<name>A0A060R8Z2_9BACT</name>
<keyword evidence="4 8" id="KW-0378">Hydrolase</keyword>
<dbReference type="InterPro" id="IPR025705">
    <property type="entry name" value="Beta_hexosaminidase_sua/sub"/>
</dbReference>
<gene>
    <name evidence="8" type="ORF">BN938_1947</name>
</gene>
<dbReference type="HOGENOM" id="CLU_013588_0_0_10"/>
<dbReference type="Gene3D" id="3.20.20.80">
    <property type="entry name" value="Glycosidases"/>
    <property type="match status" value="1"/>
</dbReference>
<evidence type="ECO:0000259" key="7">
    <source>
        <dbReference type="Pfam" id="PF02838"/>
    </source>
</evidence>
<dbReference type="Pfam" id="PF02838">
    <property type="entry name" value="Glyco_hydro_20b"/>
    <property type="match status" value="1"/>
</dbReference>
<evidence type="ECO:0000256" key="5">
    <source>
        <dbReference type="ARBA" id="ARBA00023295"/>
    </source>
</evidence>
<evidence type="ECO:0000256" key="4">
    <source>
        <dbReference type="ARBA" id="ARBA00022801"/>
    </source>
</evidence>
<dbReference type="InterPro" id="IPR017853">
    <property type="entry name" value="GH"/>
</dbReference>
<dbReference type="PRINTS" id="PR00738">
    <property type="entry name" value="GLHYDRLASE20"/>
</dbReference>
<dbReference type="eggNOG" id="COG3525">
    <property type="taxonomic scope" value="Bacteria"/>
</dbReference>
<keyword evidence="9" id="KW-1185">Reference proteome</keyword>
<organism evidence="8 9">
    <name type="scientific">Mucinivorans hirudinis</name>
    <dbReference type="NCBI Taxonomy" id="1433126"/>
    <lineage>
        <taxon>Bacteria</taxon>
        <taxon>Pseudomonadati</taxon>
        <taxon>Bacteroidota</taxon>
        <taxon>Bacteroidia</taxon>
        <taxon>Bacteroidales</taxon>
        <taxon>Rikenellaceae</taxon>
        <taxon>Mucinivorans</taxon>
    </lineage>
</organism>
<dbReference type="SUPFAM" id="SSF51445">
    <property type="entry name" value="(Trans)glycosidases"/>
    <property type="match status" value="1"/>
</dbReference>
<sequence>MRNILTTLLLFTLAALSAQQRELNLIPQPKEVKITSSKLVKPIKIGVKYDENCADEWYKLTVKGGKVDILTRDKRGEVWARQTLAQLTDKEGRVPQVEIVDYPAFPIRGFMHDTGRNFIEIGMIKEHLKLLSKYKLNVFHWHLTDNPAWRIECRAYPQLNDPQYQRKGRDEGCFYTYDQIRDVIRYARELGIMVIPEIDMPGHSQFFDKAFGFHMDAPEARPILEACLREFFEQIPVVDCPYFHVGSDEVSIKDPKGFMSWLEGYVSQFGRKIVAWDPGLPTSKSTIRQIWNQAEGANTAAAKREGAYLDSFVGYLNYYDPMVFTNRLFFHTPCLRPATDSVALGGILCLWNDVNVDDKSKIALHSGMVEGVMTFGERFWSGGETARLEDNNVLPPPASEASQRLIAFQRKMSYHRDNLLGEGVDMRWVATPFLRWSIRVNQKEITAWGGAVEMDALLKINNISIADTMAATACAGVYVARDTTITAWVGFEAPARSNRISGGVGEQGQWENGGKVWVNGTEIVPPKWREPGKYKYNFNTWHKPEEELAYTDEQFYFARETVKIPLTKGWNQVVLNCPKTFKGQRWSFAFIPVMQFEGVFREAGGLIFE</sequence>
<dbReference type="SUPFAM" id="SSF55545">
    <property type="entry name" value="beta-N-acetylhexosaminidase-like domain"/>
    <property type="match status" value="1"/>
</dbReference>
<dbReference type="InterPro" id="IPR029018">
    <property type="entry name" value="Hex-like_dom2"/>
</dbReference>
<dbReference type="AlphaFoldDB" id="A0A060R8Z2"/>
<dbReference type="PANTHER" id="PTHR22600">
    <property type="entry name" value="BETA-HEXOSAMINIDASE"/>
    <property type="match status" value="1"/>
</dbReference>
<dbReference type="Gene3D" id="3.30.379.10">
    <property type="entry name" value="Chitobiase/beta-hexosaminidase domain 2-like"/>
    <property type="match status" value="1"/>
</dbReference>
<comment type="similarity">
    <text evidence="2">Belongs to the glycosyl hydrolase 20 family.</text>
</comment>
<dbReference type="GO" id="GO:0005975">
    <property type="term" value="P:carbohydrate metabolic process"/>
    <property type="evidence" value="ECO:0007669"/>
    <property type="project" value="InterPro"/>
</dbReference>
<dbReference type="EC" id="3.2.1.52" evidence="3"/>
<dbReference type="KEGG" id="rbc:BN938_1947"/>
<comment type="catalytic activity">
    <reaction evidence="1">
        <text>Hydrolysis of terminal non-reducing N-acetyl-D-hexosamine residues in N-acetyl-beta-D-hexosaminides.</text>
        <dbReference type="EC" id="3.2.1.52"/>
    </reaction>
</comment>
<dbReference type="STRING" id="1433126.BN938_1947"/>
<dbReference type="PANTHER" id="PTHR22600:SF57">
    <property type="entry name" value="BETA-N-ACETYLHEXOSAMINIDASE"/>
    <property type="match status" value="1"/>
</dbReference>
<dbReference type="Pfam" id="PF00728">
    <property type="entry name" value="Glyco_hydro_20"/>
    <property type="match status" value="1"/>
</dbReference>
<evidence type="ECO:0000256" key="3">
    <source>
        <dbReference type="ARBA" id="ARBA00012663"/>
    </source>
</evidence>
<dbReference type="PATRIC" id="fig|1433126.3.peg.1924"/>
<dbReference type="GO" id="GO:0004563">
    <property type="term" value="F:beta-N-acetylhexosaminidase activity"/>
    <property type="evidence" value="ECO:0007669"/>
    <property type="project" value="UniProtKB-EC"/>
</dbReference>
<dbReference type="InterPro" id="IPR015882">
    <property type="entry name" value="HEX_bac_N"/>
</dbReference>
<dbReference type="Proteomes" id="UP000027616">
    <property type="component" value="Chromosome I"/>
</dbReference>
<reference evidence="8 9" key="1">
    <citation type="journal article" date="2015" name="Genome Announc.">
        <title>Complete Genome Sequence of the Novel Leech Symbiont Mucinivorans hirudinis M3T.</title>
        <authorList>
            <person name="Nelson M.C."/>
            <person name="Bomar L."/>
            <person name="Graf J."/>
        </authorList>
    </citation>
    <scope>NUCLEOTIDE SEQUENCE [LARGE SCALE GENOMIC DNA]</scope>
    <source>
        <strain evidence="9">M3</strain>
    </source>
</reference>
<evidence type="ECO:0000313" key="9">
    <source>
        <dbReference type="Proteomes" id="UP000027616"/>
    </source>
</evidence>
<dbReference type="GO" id="GO:0016020">
    <property type="term" value="C:membrane"/>
    <property type="evidence" value="ECO:0007669"/>
    <property type="project" value="TreeGrafter"/>
</dbReference>
<evidence type="ECO:0000256" key="2">
    <source>
        <dbReference type="ARBA" id="ARBA00006285"/>
    </source>
</evidence>
<dbReference type="OrthoDB" id="1090159at2"/>
<proteinExistence type="inferred from homology"/>
<keyword evidence="5 8" id="KW-0326">Glycosidase</keyword>
<accession>A0A060R8Z2</accession>
<dbReference type="InterPro" id="IPR015883">
    <property type="entry name" value="Glyco_hydro_20_cat"/>
</dbReference>
<evidence type="ECO:0000313" key="8">
    <source>
        <dbReference type="EMBL" id="CDN32025.1"/>
    </source>
</evidence>
<feature type="domain" description="Beta-hexosaminidase bacterial type N-terminal" evidence="7">
    <location>
        <begin position="37"/>
        <end position="102"/>
    </location>
</feature>
<protein>
    <recommendedName>
        <fullName evidence="3">beta-N-acetylhexosaminidase</fullName>
        <ecNumber evidence="3">3.2.1.52</ecNumber>
    </recommendedName>
</protein>
<dbReference type="EMBL" id="HG934468">
    <property type="protein sequence ID" value="CDN32025.1"/>
    <property type="molecule type" value="Genomic_DNA"/>
</dbReference>
<feature type="domain" description="Glycoside hydrolase family 20 catalytic" evidence="6">
    <location>
        <begin position="105"/>
        <end position="210"/>
    </location>
</feature>